<keyword evidence="5 8" id="KW-0689">Ribosomal protein</keyword>
<dbReference type="CDD" id="cd00349">
    <property type="entry name" value="Ribosomal_L11"/>
    <property type="match status" value="1"/>
</dbReference>
<dbReference type="InterPro" id="IPR000911">
    <property type="entry name" value="Ribosomal_uL11"/>
</dbReference>
<reference evidence="11" key="1">
    <citation type="submission" date="2021-01" db="EMBL/GenBank/DDBJ databases">
        <authorList>
            <person name="Corre E."/>
            <person name="Pelletier E."/>
            <person name="Niang G."/>
            <person name="Scheremetjew M."/>
            <person name="Finn R."/>
            <person name="Kale V."/>
            <person name="Holt S."/>
            <person name="Cochrane G."/>
            <person name="Meng A."/>
            <person name="Brown T."/>
            <person name="Cohen L."/>
        </authorList>
    </citation>
    <scope>NUCLEOTIDE SEQUENCE</scope>
    <source>
        <strain evidence="11">CCMP125</strain>
    </source>
</reference>
<dbReference type="SUPFAM" id="SSF54747">
    <property type="entry name" value="Ribosomal L11/L12e N-terminal domain"/>
    <property type="match status" value="1"/>
</dbReference>
<name>A0A7S2VBS7_9STRA</name>
<dbReference type="EMBL" id="HBHT01002393">
    <property type="protein sequence ID" value="CAD9942794.1"/>
    <property type="molecule type" value="Transcribed_RNA"/>
</dbReference>
<keyword evidence="4" id="KW-0694">RNA-binding</keyword>
<evidence type="ECO:0000259" key="9">
    <source>
        <dbReference type="Pfam" id="PF00298"/>
    </source>
</evidence>
<dbReference type="PANTHER" id="PTHR11661">
    <property type="entry name" value="60S RIBOSOMAL PROTEIN L12"/>
    <property type="match status" value="1"/>
</dbReference>
<dbReference type="GO" id="GO:0005762">
    <property type="term" value="C:mitochondrial large ribosomal subunit"/>
    <property type="evidence" value="ECO:0007669"/>
    <property type="project" value="TreeGrafter"/>
</dbReference>
<organism evidence="11">
    <name type="scientific">Entomoneis paludosa</name>
    <dbReference type="NCBI Taxonomy" id="265537"/>
    <lineage>
        <taxon>Eukaryota</taxon>
        <taxon>Sar</taxon>
        <taxon>Stramenopiles</taxon>
        <taxon>Ochrophyta</taxon>
        <taxon>Bacillariophyta</taxon>
        <taxon>Bacillariophyceae</taxon>
        <taxon>Bacillariophycidae</taxon>
        <taxon>Entomoneidaceae</taxon>
        <taxon>Entomoneis</taxon>
    </lineage>
</organism>
<accession>A0A7S2VBS7</accession>
<evidence type="ECO:0000256" key="8">
    <source>
        <dbReference type="RuleBase" id="RU003978"/>
    </source>
</evidence>
<evidence type="ECO:0000256" key="6">
    <source>
        <dbReference type="ARBA" id="ARBA00023274"/>
    </source>
</evidence>
<evidence type="ECO:0000256" key="7">
    <source>
        <dbReference type="ARBA" id="ARBA00040104"/>
    </source>
</evidence>
<dbReference type="Gene3D" id="1.10.10.250">
    <property type="entry name" value="Ribosomal protein L11, C-terminal domain"/>
    <property type="match status" value="1"/>
</dbReference>
<dbReference type="SMART" id="SM00649">
    <property type="entry name" value="RL11"/>
    <property type="match status" value="1"/>
</dbReference>
<evidence type="ECO:0000256" key="4">
    <source>
        <dbReference type="ARBA" id="ARBA00022884"/>
    </source>
</evidence>
<keyword evidence="3" id="KW-0699">rRNA-binding</keyword>
<keyword evidence="2" id="KW-0488">Methylation</keyword>
<proteinExistence type="inferred from homology"/>
<evidence type="ECO:0000256" key="5">
    <source>
        <dbReference type="ARBA" id="ARBA00022980"/>
    </source>
</evidence>
<keyword evidence="6 8" id="KW-0687">Ribonucleoprotein</keyword>
<sequence length="158" mass="17109">MSLVRSVKLRVAAGNAKPGPAIGQALGPLGVNMAEFCKQFNAATEPLFHKDVPLSVTLNAMSDRSFTFNLKTPPTSWLIKQAIGMEKGPGRPNLATPTAYIAPEVVYEIAQIKKQDEILQFTPLKSVCRSVIGTCRTLGVAVREVEEDEDEKPEEAAV</sequence>
<protein>
    <recommendedName>
        <fullName evidence="7">Large ribosomal subunit protein uL11m</fullName>
    </recommendedName>
</protein>
<evidence type="ECO:0000256" key="2">
    <source>
        <dbReference type="ARBA" id="ARBA00022481"/>
    </source>
</evidence>
<dbReference type="GO" id="GO:0070180">
    <property type="term" value="F:large ribosomal subunit rRNA binding"/>
    <property type="evidence" value="ECO:0007669"/>
    <property type="project" value="TreeGrafter"/>
</dbReference>
<dbReference type="FunFam" id="3.30.1550.10:FF:000006">
    <property type="entry name" value="50S ribosomal protein L11"/>
    <property type="match status" value="1"/>
</dbReference>
<evidence type="ECO:0000256" key="3">
    <source>
        <dbReference type="ARBA" id="ARBA00022730"/>
    </source>
</evidence>
<dbReference type="HAMAP" id="MF_00736">
    <property type="entry name" value="Ribosomal_uL11"/>
    <property type="match status" value="1"/>
</dbReference>
<comment type="similarity">
    <text evidence="1 8">Belongs to the universal ribosomal protein uL11 family.</text>
</comment>
<dbReference type="FunFam" id="1.10.10.250:FF:000003">
    <property type="entry name" value="Mitochondrial ribosomal protein L11"/>
    <property type="match status" value="1"/>
</dbReference>
<evidence type="ECO:0000313" key="11">
    <source>
        <dbReference type="EMBL" id="CAD9942794.1"/>
    </source>
</evidence>
<dbReference type="Gene3D" id="3.30.1550.10">
    <property type="entry name" value="Ribosomal protein L11/L12, N-terminal domain"/>
    <property type="match status" value="1"/>
</dbReference>
<evidence type="ECO:0000256" key="1">
    <source>
        <dbReference type="ARBA" id="ARBA00010537"/>
    </source>
</evidence>
<dbReference type="SUPFAM" id="SSF46906">
    <property type="entry name" value="Ribosomal protein L11, C-terminal domain"/>
    <property type="match status" value="1"/>
</dbReference>
<dbReference type="GO" id="GO:0003735">
    <property type="term" value="F:structural constituent of ribosome"/>
    <property type="evidence" value="ECO:0007669"/>
    <property type="project" value="InterPro"/>
</dbReference>
<dbReference type="AlphaFoldDB" id="A0A7S2VBS7"/>
<dbReference type="Pfam" id="PF03946">
    <property type="entry name" value="Ribosomal_L11_N"/>
    <property type="match status" value="1"/>
</dbReference>
<dbReference type="Pfam" id="PF00298">
    <property type="entry name" value="Ribosomal_L11"/>
    <property type="match status" value="1"/>
</dbReference>
<dbReference type="InterPro" id="IPR020783">
    <property type="entry name" value="Ribosomal_uL11_C"/>
</dbReference>
<dbReference type="GO" id="GO:0006412">
    <property type="term" value="P:translation"/>
    <property type="evidence" value="ECO:0007669"/>
    <property type="project" value="InterPro"/>
</dbReference>
<dbReference type="InterPro" id="IPR036796">
    <property type="entry name" value="Ribosomal_uL11_N_sf"/>
</dbReference>
<feature type="domain" description="Large ribosomal subunit protein uL11 N-terminal" evidence="10">
    <location>
        <begin position="7"/>
        <end position="66"/>
    </location>
</feature>
<feature type="domain" description="Large ribosomal subunit protein uL11 C-terminal" evidence="9">
    <location>
        <begin position="71"/>
        <end position="142"/>
    </location>
</feature>
<gene>
    <name evidence="11" type="ORF">APAL1065_LOCUS1593</name>
</gene>
<dbReference type="InterPro" id="IPR020784">
    <property type="entry name" value="Ribosomal_uL11_N"/>
</dbReference>
<dbReference type="PANTHER" id="PTHR11661:SF1">
    <property type="entry name" value="LARGE RIBOSOMAL SUBUNIT PROTEIN UL11M"/>
    <property type="match status" value="1"/>
</dbReference>
<dbReference type="InterPro" id="IPR036769">
    <property type="entry name" value="Ribosomal_uL11_C_sf"/>
</dbReference>
<evidence type="ECO:0000259" key="10">
    <source>
        <dbReference type="Pfam" id="PF03946"/>
    </source>
</evidence>